<evidence type="ECO:0000313" key="1">
    <source>
        <dbReference type="EMBL" id="QNG55162.1"/>
    </source>
</evidence>
<dbReference type="AlphaFoldDB" id="A0A7G7MQV1"/>
<sequence>MPPPPDAVAATARAVADAVAAHPAVARLDGGPWGTVTSHLPGRGRVDGVRLGVGDEPVEVAVVARLGLPLPQLADELAAAVRGVLGPVPVDVTFSDVVPALAAAPAL</sequence>
<dbReference type="EMBL" id="CP060131">
    <property type="protein sequence ID" value="QNG55162.1"/>
    <property type="molecule type" value="Genomic_DNA"/>
</dbReference>
<keyword evidence="2" id="KW-1185">Reference proteome</keyword>
<gene>
    <name evidence="1" type="ORF">H6H00_15655</name>
</gene>
<evidence type="ECO:0000313" key="2">
    <source>
        <dbReference type="Proteomes" id="UP000515728"/>
    </source>
</evidence>
<dbReference type="RefSeq" id="WP_185721960.1">
    <property type="nucleotide sequence ID" value="NZ_BAAAWI010000001.1"/>
</dbReference>
<accession>A0A7G7MQV1</accession>
<protein>
    <recommendedName>
        <fullName evidence="3">Asp23 family, cell envelope-related function</fullName>
    </recommendedName>
</protein>
<name>A0A7G7MQV1_9PSEU</name>
<reference evidence="1 2" key="1">
    <citation type="submission" date="2020-08" db="EMBL/GenBank/DDBJ databases">
        <authorList>
            <person name="Mo P."/>
        </authorList>
    </citation>
    <scope>NUCLEOTIDE SEQUENCE [LARGE SCALE GENOMIC DNA]</scope>
    <source>
        <strain evidence="1 2">CGMCC 4.1532</strain>
    </source>
</reference>
<dbReference type="KEGG" id="ppel:H6H00_15655"/>
<organism evidence="1 2">
    <name type="scientific">Pseudonocardia petroleophila</name>
    <dbReference type="NCBI Taxonomy" id="37331"/>
    <lineage>
        <taxon>Bacteria</taxon>
        <taxon>Bacillati</taxon>
        <taxon>Actinomycetota</taxon>
        <taxon>Actinomycetes</taxon>
        <taxon>Pseudonocardiales</taxon>
        <taxon>Pseudonocardiaceae</taxon>
        <taxon>Pseudonocardia</taxon>
    </lineage>
</organism>
<proteinExistence type="predicted"/>
<dbReference type="Proteomes" id="UP000515728">
    <property type="component" value="Chromosome"/>
</dbReference>
<evidence type="ECO:0008006" key="3">
    <source>
        <dbReference type="Google" id="ProtNLM"/>
    </source>
</evidence>